<keyword evidence="3" id="KW-1185">Reference proteome</keyword>
<reference evidence="2 3" key="1">
    <citation type="journal article" date="2019" name="Int. J. Syst. Evol. Microbiol.">
        <title>The Global Catalogue of Microorganisms (GCM) 10K type strain sequencing project: providing services to taxonomists for standard genome sequencing and annotation.</title>
        <authorList>
            <consortium name="The Broad Institute Genomics Platform"/>
            <consortium name="The Broad Institute Genome Sequencing Center for Infectious Disease"/>
            <person name="Wu L."/>
            <person name="Ma J."/>
        </authorList>
    </citation>
    <scope>NUCLEOTIDE SEQUENCE [LARGE SCALE GENOMIC DNA]</scope>
    <source>
        <strain evidence="2 3">JCM 13008</strain>
    </source>
</reference>
<dbReference type="RefSeq" id="WP_415630093.1">
    <property type="nucleotide sequence ID" value="NZ_CBCRZO010000020.1"/>
</dbReference>
<name>A0ABN1TJI9_9ACTN</name>
<protein>
    <submittedName>
        <fullName evidence="2">Uncharacterized protein</fullName>
    </submittedName>
</protein>
<dbReference type="Proteomes" id="UP001501581">
    <property type="component" value="Unassembled WGS sequence"/>
</dbReference>
<evidence type="ECO:0000256" key="1">
    <source>
        <dbReference type="SAM" id="MobiDB-lite"/>
    </source>
</evidence>
<evidence type="ECO:0000313" key="2">
    <source>
        <dbReference type="EMBL" id="GAA1090195.1"/>
    </source>
</evidence>
<dbReference type="EMBL" id="BAAALG010000001">
    <property type="protein sequence ID" value="GAA1090195.1"/>
    <property type="molecule type" value="Genomic_DNA"/>
</dbReference>
<proteinExistence type="predicted"/>
<sequence>MGKKDAKAKKKDKTRPSGKVKLKKGKLKKLSKKKLPKSKCCASKPQCKRCPIRMLKEGTLPPGYTVKRRKLVKIDKPSKKFAEAA</sequence>
<comment type="caution">
    <text evidence="2">The sequence shown here is derived from an EMBL/GenBank/DDBJ whole genome shotgun (WGS) entry which is preliminary data.</text>
</comment>
<accession>A0ABN1TJI9</accession>
<organism evidence="2 3">
    <name type="scientific">Nocardioides dubius</name>
    <dbReference type="NCBI Taxonomy" id="317019"/>
    <lineage>
        <taxon>Bacteria</taxon>
        <taxon>Bacillati</taxon>
        <taxon>Actinomycetota</taxon>
        <taxon>Actinomycetes</taxon>
        <taxon>Propionibacteriales</taxon>
        <taxon>Nocardioidaceae</taxon>
        <taxon>Nocardioides</taxon>
    </lineage>
</organism>
<gene>
    <name evidence="2" type="ORF">GCM10009668_00830</name>
</gene>
<evidence type="ECO:0000313" key="3">
    <source>
        <dbReference type="Proteomes" id="UP001501581"/>
    </source>
</evidence>
<feature type="region of interest" description="Disordered" evidence="1">
    <location>
        <begin position="1"/>
        <end position="35"/>
    </location>
</feature>